<dbReference type="Proteomes" id="UP000827976">
    <property type="component" value="Chromosome 4"/>
</dbReference>
<evidence type="ECO:0000313" key="1">
    <source>
        <dbReference type="EMBL" id="KAH7687545.1"/>
    </source>
</evidence>
<evidence type="ECO:0000313" key="2">
    <source>
        <dbReference type="Proteomes" id="UP000827976"/>
    </source>
</evidence>
<feature type="non-terminal residue" evidence="1">
    <location>
        <position position="1"/>
    </location>
</feature>
<name>A0ACB7WIA4_DIOAL</name>
<sequence length="248" mass="27788">VIDLVVEHEGKHSAKYDNVGECQINCDISRTSGILLVDKEQSSIRLPSVNDLKVQEKVPSLIFDEEIPGLRLEIKQDGLHSTRAVKNTVSISSKVAAELVSVKNLKSCEHSECEESIYLQPKVADVITGDMEVKKNLGTNGFMSTKKSRNSGTDDGAFHTKLTSTMNCNNHEKQTGAKTLQENDQTKSGKRNALMDKTNVFEGEADTVPEIPGKWQCPRRNKPYMGPPLKQLRMEQWFHRVNKDHSIR</sequence>
<proteinExistence type="predicted"/>
<protein>
    <submittedName>
        <fullName evidence="1">Uncharacterized protein</fullName>
    </submittedName>
</protein>
<gene>
    <name evidence="1" type="ORF">IHE45_04G172400</name>
</gene>
<reference evidence="2" key="1">
    <citation type="journal article" date="2022" name="Nat. Commun.">
        <title>Chromosome evolution and the genetic basis of agronomically important traits in greater yam.</title>
        <authorList>
            <person name="Bredeson J.V."/>
            <person name="Lyons J.B."/>
            <person name="Oniyinde I.O."/>
            <person name="Okereke N.R."/>
            <person name="Kolade O."/>
            <person name="Nnabue I."/>
            <person name="Nwadili C.O."/>
            <person name="Hribova E."/>
            <person name="Parker M."/>
            <person name="Nwogha J."/>
            <person name="Shu S."/>
            <person name="Carlson J."/>
            <person name="Kariba R."/>
            <person name="Muthemba S."/>
            <person name="Knop K."/>
            <person name="Barton G.J."/>
            <person name="Sherwood A.V."/>
            <person name="Lopez-Montes A."/>
            <person name="Asiedu R."/>
            <person name="Jamnadass R."/>
            <person name="Muchugi A."/>
            <person name="Goodstein D."/>
            <person name="Egesi C.N."/>
            <person name="Featherston J."/>
            <person name="Asfaw A."/>
            <person name="Simpson G.G."/>
            <person name="Dolezel J."/>
            <person name="Hendre P.S."/>
            <person name="Van Deynze A."/>
            <person name="Kumar P.L."/>
            <person name="Obidiegwu J.E."/>
            <person name="Bhattacharjee R."/>
            <person name="Rokhsar D.S."/>
        </authorList>
    </citation>
    <scope>NUCLEOTIDE SEQUENCE [LARGE SCALE GENOMIC DNA]</scope>
    <source>
        <strain evidence="2">cv. TDa95/00328</strain>
    </source>
</reference>
<dbReference type="EMBL" id="CM037014">
    <property type="protein sequence ID" value="KAH7687545.1"/>
    <property type="molecule type" value="Genomic_DNA"/>
</dbReference>
<keyword evidence="2" id="KW-1185">Reference proteome</keyword>
<comment type="caution">
    <text evidence="1">The sequence shown here is derived from an EMBL/GenBank/DDBJ whole genome shotgun (WGS) entry which is preliminary data.</text>
</comment>
<organism evidence="1 2">
    <name type="scientific">Dioscorea alata</name>
    <name type="common">Purple yam</name>
    <dbReference type="NCBI Taxonomy" id="55571"/>
    <lineage>
        <taxon>Eukaryota</taxon>
        <taxon>Viridiplantae</taxon>
        <taxon>Streptophyta</taxon>
        <taxon>Embryophyta</taxon>
        <taxon>Tracheophyta</taxon>
        <taxon>Spermatophyta</taxon>
        <taxon>Magnoliopsida</taxon>
        <taxon>Liliopsida</taxon>
        <taxon>Dioscoreales</taxon>
        <taxon>Dioscoreaceae</taxon>
        <taxon>Dioscorea</taxon>
    </lineage>
</organism>
<accession>A0ACB7WIA4</accession>